<reference evidence="4" key="1">
    <citation type="journal article" date="2017" name="Proc. Natl. Acad. Sci. U.S.A.">
        <title>Simulation of Deepwater Horizon oil plume reveals substrate specialization within a complex community of hydrocarbon-degraders.</title>
        <authorList>
            <person name="Hu P."/>
            <person name="Dubinsky E.A."/>
            <person name="Probst A.J."/>
            <person name="Wang J."/>
            <person name="Sieber C.M.K."/>
            <person name="Tom L.M."/>
            <person name="Gardinali P."/>
            <person name="Banfield J.F."/>
            <person name="Atlas R.M."/>
            <person name="Andersen G.L."/>
        </authorList>
    </citation>
    <scope>NUCLEOTIDE SEQUENCE [LARGE SCALE GENOMIC DNA]</scope>
</reference>
<dbReference type="InterPro" id="IPR001482">
    <property type="entry name" value="T2SS/T4SS_dom"/>
</dbReference>
<dbReference type="CDD" id="cd01130">
    <property type="entry name" value="VirB11-like_ATPase"/>
    <property type="match status" value="1"/>
</dbReference>
<protein>
    <recommendedName>
        <fullName evidence="2">Bacterial type II secretion system protein E domain-containing protein</fullName>
    </recommendedName>
</protein>
<dbReference type="AlphaFoldDB" id="A0A1Y5F6V4"/>
<dbReference type="SUPFAM" id="SSF52540">
    <property type="entry name" value="P-loop containing nucleoside triphosphate hydrolases"/>
    <property type="match status" value="1"/>
</dbReference>
<sequence length="369" mass="42113">MKINNDLYDLARNYIRESIQRSAFPTPSSIERHLNIEFGEDWSILLPKYELANWFNKLNQLLYLTLSEGVEEIIIHNPKNSIFIYSEKSVNSEIDLTDEDLEISYELLCLKKGIDWNLSNPFVSFKSIVLGNPCRITLTHKSLSQEHSHKCSIRFHSKKTYPIEKYFKSVEEEKIIMNVFYGKSNLLICGATGSGKTSFLSSLLNHVEENEHLFIIEDTHEIISPNNCCTRLVSNKLPGHSLKDFCAYSLRMRPDRLIVGEIRSNEVVPLILNSNNGHKGLISTLHANSAVSAPQRLATLLCLYSNIQGMDQSLALELIANGIDVIIFMEEKKVTHAIKLLNHENGVIHFDEILEPNNEQHLMPYPFVS</sequence>
<dbReference type="EMBL" id="MAAO01000006">
    <property type="protein sequence ID" value="OUR96524.1"/>
    <property type="molecule type" value="Genomic_DNA"/>
</dbReference>
<dbReference type="Gene3D" id="3.40.50.300">
    <property type="entry name" value="P-loop containing nucleotide triphosphate hydrolases"/>
    <property type="match status" value="1"/>
</dbReference>
<comment type="caution">
    <text evidence="3">The sequence shown here is derived from an EMBL/GenBank/DDBJ whole genome shotgun (WGS) entry which is preliminary data.</text>
</comment>
<evidence type="ECO:0000313" key="3">
    <source>
        <dbReference type="EMBL" id="OUR96524.1"/>
    </source>
</evidence>
<dbReference type="Pfam" id="PF00437">
    <property type="entry name" value="T2SSE"/>
    <property type="match status" value="1"/>
</dbReference>
<accession>A0A1Y5F6V4</accession>
<evidence type="ECO:0000259" key="2">
    <source>
        <dbReference type="Pfam" id="PF00437"/>
    </source>
</evidence>
<dbReference type="PANTHER" id="PTHR30486">
    <property type="entry name" value="TWITCHING MOTILITY PROTEIN PILT"/>
    <property type="match status" value="1"/>
</dbReference>
<dbReference type="PANTHER" id="PTHR30486:SF6">
    <property type="entry name" value="TYPE IV PILUS RETRACTATION ATPASE PILT"/>
    <property type="match status" value="1"/>
</dbReference>
<dbReference type="Proteomes" id="UP000196531">
    <property type="component" value="Unassembled WGS sequence"/>
</dbReference>
<evidence type="ECO:0000313" key="4">
    <source>
        <dbReference type="Proteomes" id="UP000196531"/>
    </source>
</evidence>
<proteinExistence type="inferred from homology"/>
<gene>
    <name evidence="3" type="ORF">A9Q84_09245</name>
</gene>
<dbReference type="GO" id="GO:0016887">
    <property type="term" value="F:ATP hydrolysis activity"/>
    <property type="evidence" value="ECO:0007669"/>
    <property type="project" value="InterPro"/>
</dbReference>
<dbReference type="InterPro" id="IPR027417">
    <property type="entry name" value="P-loop_NTPase"/>
</dbReference>
<feature type="domain" description="Bacterial type II secretion system protein E" evidence="2">
    <location>
        <begin position="180"/>
        <end position="307"/>
    </location>
</feature>
<dbReference type="InterPro" id="IPR050921">
    <property type="entry name" value="T4SS_GSP_E_ATPase"/>
</dbReference>
<comment type="similarity">
    <text evidence="1">Belongs to the GSP E family.</text>
</comment>
<organism evidence="3 4">
    <name type="scientific">Halobacteriovorax marinus</name>
    <dbReference type="NCBI Taxonomy" id="97084"/>
    <lineage>
        <taxon>Bacteria</taxon>
        <taxon>Pseudomonadati</taxon>
        <taxon>Bdellovibrionota</taxon>
        <taxon>Bacteriovoracia</taxon>
        <taxon>Bacteriovoracales</taxon>
        <taxon>Halobacteriovoraceae</taxon>
        <taxon>Halobacteriovorax</taxon>
    </lineage>
</organism>
<evidence type="ECO:0000256" key="1">
    <source>
        <dbReference type="ARBA" id="ARBA00006611"/>
    </source>
</evidence>
<name>A0A1Y5F6V4_9BACT</name>